<feature type="domain" description="Aldehyde dehydrogenase" evidence="5">
    <location>
        <begin position="73"/>
        <end position="532"/>
    </location>
</feature>
<accession>A0A152A5X4</accession>
<protein>
    <submittedName>
        <fullName evidence="6">Aldehyde dehydrogenase</fullName>
    </submittedName>
</protein>
<proteinExistence type="inferred from homology"/>
<dbReference type="Gene3D" id="3.40.309.10">
    <property type="entry name" value="Aldehyde Dehydrogenase, Chain A, domain 2"/>
    <property type="match status" value="1"/>
</dbReference>
<dbReference type="Pfam" id="PF00171">
    <property type="entry name" value="Aldedh"/>
    <property type="match status" value="1"/>
</dbReference>
<keyword evidence="4" id="KW-0812">Transmembrane</keyword>
<dbReference type="InterPro" id="IPR016161">
    <property type="entry name" value="Ald_DH/histidinol_DH"/>
</dbReference>
<comment type="caution">
    <text evidence="6">The sequence shown here is derived from an EMBL/GenBank/DDBJ whole genome shotgun (WGS) entry which is preliminary data.</text>
</comment>
<keyword evidence="1 3" id="KW-0560">Oxidoreductase</keyword>
<sequence length="597" mass="65993">MTEITESCGCVYRDSLQFVKKFLIANSNDFIFQSLIGLLAFIIVYKLFIGGRKNLPKRAKRSVGVSPASKGTGQPIDCVNPATGKSMGIINCLKPVEVKQCLESAKLAQSEWKSTSFDERRQIMQDFIDMFINNEKAIVEASMRDTGKTRFEATFGEILTSCEKLRYLIKHGEKALKTEKRIVPMLLGTKSARLEYHPLGSIGIIIPWNYPIHSIISAAAAAIFAGNAALVKVSEWSTHSKVLFEGLIREVLANRGHDPNLIQILPGMGETGEALVRSGVDKILFIGSPQTGKRVMKAASDNLTPVILELGGKDPMIVYDDIDIDWALAVVQRGCFINLGQNCISSERVFVHERIYDKFAQEMTKKIKSLKQGPPEEGHFDFGSMTMPAQVDKVDQLVQQTIKEGAKLLAGGMRHPSYPKGNFYMPTILGDVKPGMTIFQEEAFGPVCTLVKFSSEAELIEMANGTVFGLGCSILTSDLKRAERIGSQISTGMLTINDYGASYLVQDLPFGGCKESGFGRFNGPEGLRGFSREVSILTDKFPIRTPVPRLIRYPIDPNSVGIIRQAIFMIYQRGFFNKIRAACSFTSQVIRNPKLLL</sequence>
<dbReference type="EMBL" id="LODT01000006">
    <property type="protein sequence ID" value="KYR01634.1"/>
    <property type="molecule type" value="Genomic_DNA"/>
</dbReference>
<keyword evidence="7" id="KW-1185">Reference proteome</keyword>
<name>A0A152A5X4_TIELA</name>
<feature type="active site" evidence="2">
    <location>
        <position position="309"/>
    </location>
</feature>
<dbReference type="InterPro" id="IPR016162">
    <property type="entry name" value="Ald_DH_N"/>
</dbReference>
<evidence type="ECO:0000256" key="4">
    <source>
        <dbReference type="SAM" id="Phobius"/>
    </source>
</evidence>
<evidence type="ECO:0000259" key="5">
    <source>
        <dbReference type="Pfam" id="PF00171"/>
    </source>
</evidence>
<dbReference type="InParanoid" id="A0A152A5X4"/>
<evidence type="ECO:0000256" key="3">
    <source>
        <dbReference type="RuleBase" id="RU003345"/>
    </source>
</evidence>
<dbReference type="FunFam" id="3.40.309.10:FF:000009">
    <property type="entry name" value="Aldehyde dehydrogenase A"/>
    <property type="match status" value="1"/>
</dbReference>
<keyword evidence="4" id="KW-0472">Membrane</keyword>
<comment type="similarity">
    <text evidence="3">Belongs to the aldehyde dehydrogenase family.</text>
</comment>
<dbReference type="OMA" id="ILMRGTF"/>
<dbReference type="AlphaFoldDB" id="A0A152A5X4"/>
<evidence type="ECO:0000313" key="6">
    <source>
        <dbReference type="EMBL" id="KYR01634.1"/>
    </source>
</evidence>
<dbReference type="PANTHER" id="PTHR11699">
    <property type="entry name" value="ALDEHYDE DEHYDROGENASE-RELATED"/>
    <property type="match status" value="1"/>
</dbReference>
<dbReference type="OrthoDB" id="310895at2759"/>
<reference evidence="6 7" key="1">
    <citation type="submission" date="2015-12" db="EMBL/GenBank/DDBJ databases">
        <title>Dictyostelia acquired genes for synthesis and detection of signals that induce cell-type specialization by lateral gene transfer from prokaryotes.</title>
        <authorList>
            <person name="Gloeckner G."/>
            <person name="Schaap P."/>
        </authorList>
    </citation>
    <scope>NUCLEOTIDE SEQUENCE [LARGE SCALE GENOMIC DNA]</scope>
    <source>
        <strain evidence="6 7">TK</strain>
    </source>
</reference>
<evidence type="ECO:0000256" key="1">
    <source>
        <dbReference type="ARBA" id="ARBA00023002"/>
    </source>
</evidence>
<gene>
    <name evidence="6" type="ORF">DLAC_01636</name>
</gene>
<dbReference type="SUPFAM" id="SSF53720">
    <property type="entry name" value="ALDH-like"/>
    <property type="match status" value="1"/>
</dbReference>
<feature type="transmembrane region" description="Helical" evidence="4">
    <location>
        <begin position="30"/>
        <end position="48"/>
    </location>
</feature>
<dbReference type="GO" id="GO:0016620">
    <property type="term" value="F:oxidoreductase activity, acting on the aldehyde or oxo group of donors, NAD or NADP as acceptor"/>
    <property type="evidence" value="ECO:0007669"/>
    <property type="project" value="InterPro"/>
</dbReference>
<dbReference type="InterPro" id="IPR029510">
    <property type="entry name" value="Ald_DH_CS_GLU"/>
</dbReference>
<dbReference type="STRING" id="361077.A0A152A5X4"/>
<dbReference type="PROSITE" id="PS00687">
    <property type="entry name" value="ALDEHYDE_DEHYDR_GLU"/>
    <property type="match status" value="1"/>
</dbReference>
<organism evidence="6 7">
    <name type="scientific">Tieghemostelium lacteum</name>
    <name type="common">Slime mold</name>
    <name type="synonym">Dictyostelium lacteum</name>
    <dbReference type="NCBI Taxonomy" id="361077"/>
    <lineage>
        <taxon>Eukaryota</taxon>
        <taxon>Amoebozoa</taxon>
        <taxon>Evosea</taxon>
        <taxon>Eumycetozoa</taxon>
        <taxon>Dictyostelia</taxon>
        <taxon>Dictyosteliales</taxon>
        <taxon>Raperosteliaceae</taxon>
        <taxon>Tieghemostelium</taxon>
    </lineage>
</organism>
<dbReference type="InterPro" id="IPR016163">
    <property type="entry name" value="Ald_DH_C"/>
</dbReference>
<dbReference type="Gene3D" id="3.40.605.10">
    <property type="entry name" value="Aldehyde Dehydrogenase, Chain A, domain 1"/>
    <property type="match status" value="1"/>
</dbReference>
<dbReference type="FunCoup" id="A0A152A5X4">
    <property type="interactions" value="76"/>
</dbReference>
<dbReference type="InterPro" id="IPR015590">
    <property type="entry name" value="Aldehyde_DH_dom"/>
</dbReference>
<evidence type="ECO:0000313" key="7">
    <source>
        <dbReference type="Proteomes" id="UP000076078"/>
    </source>
</evidence>
<dbReference type="Proteomes" id="UP000076078">
    <property type="component" value="Unassembled WGS sequence"/>
</dbReference>
<keyword evidence="4" id="KW-1133">Transmembrane helix</keyword>
<evidence type="ECO:0000256" key="2">
    <source>
        <dbReference type="PROSITE-ProRule" id="PRU10007"/>
    </source>
</evidence>